<comment type="caution">
    <text evidence="1">The sequence shown here is derived from an EMBL/GenBank/DDBJ whole genome shotgun (WGS) entry which is preliminary data.</text>
</comment>
<dbReference type="Proteomes" id="UP000886687">
    <property type="component" value="Unassembled WGS sequence"/>
</dbReference>
<organism evidence="1 2">
    <name type="scientific">Candidatus Thiodiazotropha lotti</name>
    <dbReference type="NCBI Taxonomy" id="2792787"/>
    <lineage>
        <taxon>Bacteria</taxon>
        <taxon>Pseudomonadati</taxon>
        <taxon>Pseudomonadota</taxon>
        <taxon>Gammaproteobacteria</taxon>
        <taxon>Chromatiales</taxon>
        <taxon>Sedimenticolaceae</taxon>
        <taxon>Candidatus Thiodiazotropha</taxon>
    </lineage>
</organism>
<evidence type="ECO:0000313" key="2">
    <source>
        <dbReference type="Proteomes" id="UP000886687"/>
    </source>
</evidence>
<gene>
    <name evidence="1" type="ORF">JAZ04_01520</name>
</gene>
<sequence length="353" mass="40782">MNKDSSNKWSDYFSRCKNLPIFKPKFYIKESKYFLRSYDGYTGGHDTLDDIIGLCDNANFKKTTSSSDSPLNIQCYEITYEFLDGGFEIVGGNYFFGDKSQGSYIYGFKALRWILYQLNLKQPRLLKGEDTVYSHDELESQVSLTNKSQNLSSNVTGKQVNPPSNKLRKFGEMLEQIRDQKLIEKQADTQKQTTALESNLITKKRLTLLDIAQLSQNEANLNLRIKNDMDVITEFTNNPKQRFLCHNYVLVDSEMQNIWVLLEHTAYRKKDLVTKSVSGQLEKSDYTVIRLLEARPKGSNHIPYFAGPMRDRVMGWNQNISIIVNESDQSLCNEAMKIREKYLRTTKTSKTPL</sequence>
<dbReference type="AlphaFoldDB" id="A0A9E4K1B4"/>
<accession>A0A9E4K1B4</accession>
<evidence type="ECO:0000313" key="1">
    <source>
        <dbReference type="EMBL" id="MCG7937522.1"/>
    </source>
</evidence>
<dbReference type="EMBL" id="JAEPDI010000001">
    <property type="protein sequence ID" value="MCG7937522.1"/>
    <property type="molecule type" value="Genomic_DNA"/>
</dbReference>
<proteinExistence type="predicted"/>
<name>A0A9E4K1B4_9GAMM</name>
<protein>
    <submittedName>
        <fullName evidence="1">Uncharacterized protein</fullName>
    </submittedName>
</protein>
<reference evidence="1" key="1">
    <citation type="journal article" date="2021" name="Proc. Natl. Acad. Sci. U.S.A.">
        <title>Global biogeography of chemosynthetic symbionts reveals both localized and globally distributed symbiont groups. .</title>
        <authorList>
            <person name="Osvatic J.T."/>
            <person name="Wilkins L.G.E."/>
            <person name="Leibrecht L."/>
            <person name="Leray M."/>
            <person name="Zauner S."/>
            <person name="Polzin J."/>
            <person name="Camacho Y."/>
            <person name="Gros O."/>
            <person name="van Gils J.A."/>
            <person name="Eisen J.A."/>
            <person name="Petersen J.M."/>
            <person name="Yuen B."/>
        </authorList>
    </citation>
    <scope>NUCLEOTIDE SEQUENCE</scope>
    <source>
        <strain evidence="1">MAGL173</strain>
    </source>
</reference>